<dbReference type="GO" id="GO:0006646">
    <property type="term" value="P:phosphatidylethanolamine biosynthetic process"/>
    <property type="evidence" value="ECO:0007669"/>
    <property type="project" value="UniProtKB-UniRule"/>
</dbReference>
<evidence type="ECO:0000256" key="8">
    <source>
        <dbReference type="ARBA" id="ARBA00023239"/>
    </source>
</evidence>
<comment type="catalytic activity">
    <reaction evidence="11">
        <text>a 1,2-diacyl-sn-glycero-3-phospho-L-serine + H(+) = a 1,2-diacyl-sn-glycero-3-phosphoethanolamine + CO2</text>
        <dbReference type="Rhea" id="RHEA:20828"/>
        <dbReference type="ChEBI" id="CHEBI:15378"/>
        <dbReference type="ChEBI" id="CHEBI:16526"/>
        <dbReference type="ChEBI" id="CHEBI:57262"/>
        <dbReference type="ChEBI" id="CHEBI:64612"/>
        <dbReference type="EC" id="4.1.1.65"/>
    </reaction>
</comment>
<keyword evidence="12" id="KW-1133">Transmembrane helix</keyword>
<sequence length="210" mass="22798">MDKFPLARQGWPYLASAVFLAAVATALGVWWLAAPLWAVALLVGNFFRDPPRQSQADERAVISPADGKVVVVSETTHPELPGGPVRLVSVFMNIFDVHVNRAPLAGRVRKVVHRPGGFLPADRPEAPTANERLDLVLDGREATIVVTQVAGLVARRIECWAAPGVALERGQRYGMIRFGSRLDLYLPLSAKIQVKPGQRVRAGVSVIAEV</sequence>
<keyword evidence="1 11" id="KW-1003">Cell membrane</keyword>
<evidence type="ECO:0000256" key="12">
    <source>
        <dbReference type="SAM" id="Phobius"/>
    </source>
</evidence>
<keyword evidence="4 11" id="KW-0443">Lipid metabolism</keyword>
<dbReference type="AlphaFoldDB" id="A0AAU9EIG1"/>
<evidence type="ECO:0000256" key="11">
    <source>
        <dbReference type="HAMAP-Rule" id="MF_00664"/>
    </source>
</evidence>
<evidence type="ECO:0000256" key="9">
    <source>
        <dbReference type="ARBA" id="ARBA00023264"/>
    </source>
</evidence>
<evidence type="ECO:0000256" key="10">
    <source>
        <dbReference type="ARBA" id="ARBA00023317"/>
    </source>
</evidence>
<keyword evidence="12" id="KW-0812">Transmembrane</keyword>
<dbReference type="PANTHER" id="PTHR35809">
    <property type="entry name" value="ARCHAETIDYLSERINE DECARBOXYLASE PROENZYME-RELATED"/>
    <property type="match status" value="1"/>
</dbReference>
<evidence type="ECO:0000256" key="5">
    <source>
        <dbReference type="ARBA" id="ARBA00023136"/>
    </source>
</evidence>
<feature type="chain" id="PRO_5043064472" description="Phosphatidylserine decarboxylase alpha chain" evidence="11">
    <location>
        <begin position="180"/>
        <end position="210"/>
    </location>
</feature>
<comment type="PTM">
    <text evidence="11">Is synthesized initially as an inactive proenzyme. Formation of the active enzyme involves a self-maturation process in which the active site pyruvoyl group is generated from an internal serine residue via an autocatalytic post-translational modification. Two non-identical subunits are generated from the proenzyme in this reaction, and the pyruvate is formed at the N-terminus of the alpha chain, which is derived from the carboxyl end of the proenzyme. The post-translation cleavage follows an unusual pathway, termed non-hydrolytic serinolysis, in which the side chain hydroxyl group of the serine supplies its oxygen atom to form the C-terminus of the beta chain, while the remainder of the serine residue undergoes an oxidative deamination to produce ammonia and the pyruvoyl prosthetic group on the alpha chain.</text>
</comment>
<comment type="similarity">
    <text evidence="11">Belongs to the phosphatidylserine decarboxylase family. PSD-A subfamily.</text>
</comment>
<feature type="site" description="Cleavage (non-hydrolytic); by autocatalysis" evidence="11">
    <location>
        <begin position="179"/>
        <end position="180"/>
    </location>
</feature>
<dbReference type="HAMAP" id="MF_00664">
    <property type="entry name" value="PS_decarb_PSD_A"/>
    <property type="match status" value="1"/>
</dbReference>
<dbReference type="InterPro" id="IPR003817">
    <property type="entry name" value="PS_Dcarbxylase"/>
</dbReference>
<comment type="function">
    <text evidence="11">Catalyzes the formation of phosphatidylethanolamine (PtdEtn) from phosphatidylserine (PtdSer).</text>
</comment>
<gene>
    <name evidence="11 13" type="primary">psd</name>
    <name evidence="13" type="ORF">FAK_33180</name>
</gene>
<keyword evidence="14" id="KW-1185">Reference proteome</keyword>
<dbReference type="Proteomes" id="UP001366166">
    <property type="component" value="Chromosome"/>
</dbReference>
<dbReference type="PANTHER" id="PTHR35809:SF1">
    <property type="entry name" value="ARCHAETIDYLSERINE DECARBOXYLASE PROENZYME-RELATED"/>
    <property type="match status" value="1"/>
</dbReference>
<feature type="modified residue" description="Pyruvic acid (Ser); by autocatalysis" evidence="11">
    <location>
        <position position="180"/>
    </location>
</feature>
<comment type="subunit">
    <text evidence="11">Heterodimer of a large membrane-associated beta subunit and a small pyruvoyl-containing alpha subunit.</text>
</comment>
<evidence type="ECO:0000256" key="7">
    <source>
        <dbReference type="ARBA" id="ARBA00023209"/>
    </source>
</evidence>
<protein>
    <recommendedName>
        <fullName evidence="11">Phosphatidylserine decarboxylase proenzyme</fullName>
        <ecNumber evidence="11">4.1.1.65</ecNumber>
    </recommendedName>
    <component>
        <recommendedName>
            <fullName evidence="11">Phosphatidylserine decarboxylase alpha chain</fullName>
        </recommendedName>
    </component>
    <component>
        <recommendedName>
            <fullName evidence="11">Phosphatidylserine decarboxylase beta chain</fullName>
        </recommendedName>
    </component>
</protein>
<accession>A0AAU9EIG1</accession>
<dbReference type="KEGG" id="dmp:FAK_33180"/>
<dbReference type="RefSeq" id="WP_338601816.1">
    <property type="nucleotide sequence ID" value="NZ_AP028679.1"/>
</dbReference>
<keyword evidence="2 11" id="KW-0444">Lipid biosynthesis</keyword>
<keyword evidence="10 11" id="KW-0670">Pyruvate</keyword>
<proteinExistence type="inferred from homology"/>
<dbReference type="NCBIfam" id="NF003678">
    <property type="entry name" value="PRK05305.1-2"/>
    <property type="match status" value="1"/>
</dbReference>
<keyword evidence="9 11" id="KW-1208">Phospholipid metabolism</keyword>
<dbReference type="InterPro" id="IPR033175">
    <property type="entry name" value="PSD-A"/>
</dbReference>
<dbReference type="Pfam" id="PF02666">
    <property type="entry name" value="PS_Dcarbxylase"/>
    <property type="match status" value="1"/>
</dbReference>
<evidence type="ECO:0000256" key="3">
    <source>
        <dbReference type="ARBA" id="ARBA00022793"/>
    </source>
</evidence>
<evidence type="ECO:0000313" key="14">
    <source>
        <dbReference type="Proteomes" id="UP001366166"/>
    </source>
</evidence>
<evidence type="ECO:0000256" key="6">
    <source>
        <dbReference type="ARBA" id="ARBA00023145"/>
    </source>
</evidence>
<comment type="pathway">
    <text evidence="11">Phospholipid metabolism; phosphatidylethanolamine biosynthesis; phosphatidylethanolamine from CDP-diacylglycerol: step 2/2.</text>
</comment>
<evidence type="ECO:0000256" key="1">
    <source>
        <dbReference type="ARBA" id="ARBA00022475"/>
    </source>
</evidence>
<reference evidence="14" key="1">
    <citation type="journal article" date="2023" name="Arch. Microbiol.">
        <title>Desulfoferula mesophilus gen. nov. sp. nov., a mesophilic sulfate-reducing bacterium isolated from a brackish lake sediment.</title>
        <authorList>
            <person name="Watanabe T."/>
            <person name="Yabe T."/>
            <person name="Tsuji J.M."/>
            <person name="Fukui M."/>
        </authorList>
    </citation>
    <scope>NUCLEOTIDE SEQUENCE [LARGE SCALE GENOMIC DNA]</scope>
    <source>
        <strain evidence="14">12FAK</strain>
    </source>
</reference>
<keyword evidence="7 11" id="KW-0594">Phospholipid biosynthesis</keyword>
<evidence type="ECO:0000256" key="4">
    <source>
        <dbReference type="ARBA" id="ARBA00023098"/>
    </source>
</evidence>
<keyword evidence="6 11" id="KW-0865">Zymogen</keyword>
<comment type="cofactor">
    <cofactor evidence="11">
        <name>pyruvate</name>
        <dbReference type="ChEBI" id="CHEBI:15361"/>
    </cofactor>
    <text evidence="11">Binds 1 pyruvoyl group covalently per subunit.</text>
</comment>
<feature type="transmembrane region" description="Helical" evidence="12">
    <location>
        <begin position="12"/>
        <end position="43"/>
    </location>
</feature>
<dbReference type="GO" id="GO:0004609">
    <property type="term" value="F:phosphatidylserine decarboxylase activity"/>
    <property type="evidence" value="ECO:0007669"/>
    <property type="project" value="UniProtKB-UniRule"/>
</dbReference>
<keyword evidence="3 11" id="KW-0210">Decarboxylase</keyword>
<evidence type="ECO:0000256" key="2">
    <source>
        <dbReference type="ARBA" id="ARBA00022516"/>
    </source>
</evidence>
<dbReference type="NCBIfam" id="NF003685">
    <property type="entry name" value="PRK05305.2-5"/>
    <property type="match status" value="1"/>
</dbReference>
<dbReference type="EMBL" id="AP028679">
    <property type="protein sequence ID" value="BEQ16252.1"/>
    <property type="molecule type" value="Genomic_DNA"/>
</dbReference>
<feature type="chain" id="PRO_5043064471" description="Phosphatidylserine decarboxylase beta chain" evidence="11">
    <location>
        <begin position="1"/>
        <end position="179"/>
    </location>
</feature>
<organism evidence="13 14">
    <name type="scientific">Desulfoferula mesophila</name>
    <dbReference type="NCBI Taxonomy" id="3058419"/>
    <lineage>
        <taxon>Bacteria</taxon>
        <taxon>Pseudomonadati</taxon>
        <taxon>Thermodesulfobacteriota</taxon>
        <taxon>Desulfarculia</taxon>
        <taxon>Desulfarculales</taxon>
        <taxon>Desulfarculaceae</taxon>
        <taxon>Desulfoferula</taxon>
    </lineage>
</organism>
<comment type="subcellular location">
    <subcellularLocation>
        <location evidence="11">Cell membrane</location>
        <topology evidence="11">Peripheral membrane protein</topology>
    </subcellularLocation>
</comment>
<dbReference type="GO" id="GO:0005886">
    <property type="term" value="C:plasma membrane"/>
    <property type="evidence" value="ECO:0007669"/>
    <property type="project" value="UniProtKB-SubCell"/>
</dbReference>
<feature type="active site" description="Schiff-base intermediate with substrate; via pyruvic acid" evidence="11">
    <location>
        <position position="180"/>
    </location>
</feature>
<keyword evidence="8 11" id="KW-0456">Lyase</keyword>
<evidence type="ECO:0000313" key="13">
    <source>
        <dbReference type="EMBL" id="BEQ16252.1"/>
    </source>
</evidence>
<keyword evidence="5 11" id="KW-0472">Membrane</keyword>
<name>A0AAU9EIG1_9BACT</name>
<dbReference type="EC" id="4.1.1.65" evidence="11"/>